<reference evidence="2 3" key="1">
    <citation type="journal article" date="2021" name="BMC Genomics">
        <title>Datura genome reveals duplications of psychoactive alkaloid biosynthetic genes and high mutation rate following tissue culture.</title>
        <authorList>
            <person name="Rajewski A."/>
            <person name="Carter-House D."/>
            <person name="Stajich J."/>
            <person name="Litt A."/>
        </authorList>
    </citation>
    <scope>NUCLEOTIDE SEQUENCE [LARGE SCALE GENOMIC DNA]</scope>
    <source>
        <strain evidence="2">AR-01</strain>
    </source>
</reference>
<dbReference type="InterPro" id="IPR044661">
    <property type="entry name" value="MED15a/b/c-like"/>
</dbReference>
<evidence type="ECO:0008006" key="4">
    <source>
        <dbReference type="Google" id="ProtNLM"/>
    </source>
</evidence>
<dbReference type="Proteomes" id="UP000823775">
    <property type="component" value="Unassembled WGS sequence"/>
</dbReference>
<feature type="compositionally biased region" description="Polar residues" evidence="1">
    <location>
        <begin position="346"/>
        <end position="394"/>
    </location>
</feature>
<name>A0ABS8RT86_DATST</name>
<evidence type="ECO:0000256" key="1">
    <source>
        <dbReference type="SAM" id="MobiDB-lite"/>
    </source>
</evidence>
<dbReference type="PANTHER" id="PTHR33137:SF4">
    <property type="entry name" value="MEDIATOR OF RNA POLYMERASE II TRANSCRIPTION SUBUNIT 15A-RELATED"/>
    <property type="match status" value="1"/>
</dbReference>
<evidence type="ECO:0000313" key="3">
    <source>
        <dbReference type="Proteomes" id="UP000823775"/>
    </source>
</evidence>
<feature type="region of interest" description="Disordered" evidence="1">
    <location>
        <begin position="634"/>
        <end position="663"/>
    </location>
</feature>
<evidence type="ECO:0000313" key="2">
    <source>
        <dbReference type="EMBL" id="MCD7450033.1"/>
    </source>
</evidence>
<feature type="compositionally biased region" description="Polar residues" evidence="1">
    <location>
        <begin position="136"/>
        <end position="162"/>
    </location>
</feature>
<feature type="region of interest" description="Disordered" evidence="1">
    <location>
        <begin position="136"/>
        <end position="165"/>
    </location>
</feature>
<feature type="compositionally biased region" description="Polar residues" evidence="1">
    <location>
        <begin position="275"/>
        <end position="293"/>
    </location>
</feature>
<gene>
    <name evidence="2" type="ORF">HAX54_003089</name>
</gene>
<sequence>MYIGDNQGGEGTAPAAGAAVGGLSTRAPLDSTAQMENANGADWQEEIYQKIKSINEMHLSALNDLYQKIVSKVQQGSMAAMQQNNLTNLQYNSLTGLSTISNSLQHMINTLQPASGLDLGQANSVNSLQQVATGSLQQNPVNSPQQANKRSLSSQSGTNPMQANLGSLQQNSNALQQLLPKQQEQQMLQNQQFTPLSNQLLMQEQFVQTRQLMQQQQAKEQQTAQLPTHQISQLHHMTDANDLKTRQQMGMKTGFLQKEQSVGQRVGSHHPQLKSGISSPQLHQALSPQGSMASMQQNNLTNLQHNSLSGVSTISNSQPHMINKVQPGFSLDLGLGNSSNSLQQVATGSLQQNPVNSPQLANISSLSSQSGTNPMQANLGSVQKNSSAPQQSLSEQHEQQMLQNQQLRQQYHQRLMLQQAFQRQQLMQQQTAQLPTHQISQLHHMTDANDLNMRQQMGMKTGVLQQQQSVGQLVGSYHPQLKSEISSPQLHRALSPQRREKRKVEGNATVPMKIEPYTSTVEAPLDSTTQTGNANGTDWQEEVYQKIKSMREMHLSELNHLYQKIAAMVQKHAPPPHHPRHEKIEKLAMFKTTLERILLFLGLNKHDIQLIHKEKLHSVEKNISFFLSTNRLQKPTSSPLQGQLPQPSAHASQAQNTYARQTPAMDSGHNWFSEFH</sequence>
<feature type="region of interest" description="Disordered" evidence="1">
    <location>
        <begin position="346"/>
        <end position="406"/>
    </location>
</feature>
<organism evidence="2 3">
    <name type="scientific">Datura stramonium</name>
    <name type="common">Jimsonweed</name>
    <name type="synonym">Common thornapple</name>
    <dbReference type="NCBI Taxonomy" id="4076"/>
    <lineage>
        <taxon>Eukaryota</taxon>
        <taxon>Viridiplantae</taxon>
        <taxon>Streptophyta</taxon>
        <taxon>Embryophyta</taxon>
        <taxon>Tracheophyta</taxon>
        <taxon>Spermatophyta</taxon>
        <taxon>Magnoliopsida</taxon>
        <taxon>eudicotyledons</taxon>
        <taxon>Gunneridae</taxon>
        <taxon>Pentapetalae</taxon>
        <taxon>asterids</taxon>
        <taxon>lamiids</taxon>
        <taxon>Solanales</taxon>
        <taxon>Solanaceae</taxon>
        <taxon>Solanoideae</taxon>
        <taxon>Datureae</taxon>
        <taxon>Datura</taxon>
    </lineage>
</organism>
<keyword evidence="3" id="KW-1185">Reference proteome</keyword>
<accession>A0ABS8RT86</accession>
<protein>
    <recommendedName>
        <fullName evidence="4">Mediator of RNA polymerase II transcription subunit 15a-like</fullName>
    </recommendedName>
</protein>
<dbReference type="EMBL" id="JACEIK010000114">
    <property type="protein sequence ID" value="MCD7450033.1"/>
    <property type="molecule type" value="Genomic_DNA"/>
</dbReference>
<comment type="caution">
    <text evidence="2">The sequence shown here is derived from an EMBL/GenBank/DDBJ whole genome shotgun (WGS) entry which is preliminary data.</text>
</comment>
<proteinExistence type="predicted"/>
<dbReference type="PANTHER" id="PTHR33137">
    <property type="entry name" value="MEDIATOR OF RNA POLYMERASE II TRANSCRIPTION SUBUNIT 15A-RELATED"/>
    <property type="match status" value="1"/>
</dbReference>
<feature type="compositionally biased region" description="Polar residues" evidence="1">
    <location>
        <begin position="634"/>
        <end position="660"/>
    </location>
</feature>
<feature type="region of interest" description="Disordered" evidence="1">
    <location>
        <begin position="265"/>
        <end position="293"/>
    </location>
</feature>